<dbReference type="AlphaFoldDB" id="A0A439CXM4"/>
<keyword evidence="6 8" id="KW-0408">Iron</keyword>
<dbReference type="Gene3D" id="1.10.630.10">
    <property type="entry name" value="Cytochrome P450"/>
    <property type="match status" value="1"/>
</dbReference>
<reference evidence="10 11" key="1">
    <citation type="submission" date="2018-12" db="EMBL/GenBank/DDBJ databases">
        <title>Draft genome sequence of Xylaria grammica IHI A82.</title>
        <authorList>
            <person name="Buettner E."/>
            <person name="Kellner H."/>
        </authorList>
    </citation>
    <scope>NUCLEOTIDE SEQUENCE [LARGE SCALE GENOMIC DNA]</scope>
    <source>
        <strain evidence="10 11">IHI A82</strain>
    </source>
</reference>
<evidence type="ECO:0000256" key="5">
    <source>
        <dbReference type="ARBA" id="ARBA00023002"/>
    </source>
</evidence>
<dbReference type="STRING" id="363999.A0A439CXM4"/>
<dbReference type="PRINTS" id="PR00463">
    <property type="entry name" value="EP450I"/>
</dbReference>
<keyword evidence="7" id="KW-0503">Monooxygenase</keyword>
<organism evidence="10 11">
    <name type="scientific">Xylaria grammica</name>
    <dbReference type="NCBI Taxonomy" id="363999"/>
    <lineage>
        <taxon>Eukaryota</taxon>
        <taxon>Fungi</taxon>
        <taxon>Dikarya</taxon>
        <taxon>Ascomycota</taxon>
        <taxon>Pezizomycotina</taxon>
        <taxon>Sordariomycetes</taxon>
        <taxon>Xylariomycetidae</taxon>
        <taxon>Xylariales</taxon>
        <taxon>Xylariaceae</taxon>
        <taxon>Xylaria</taxon>
    </lineage>
</organism>
<feature type="transmembrane region" description="Helical" evidence="9">
    <location>
        <begin position="464"/>
        <end position="486"/>
    </location>
</feature>
<evidence type="ECO:0000256" key="3">
    <source>
        <dbReference type="ARBA" id="ARBA00022617"/>
    </source>
</evidence>
<dbReference type="GO" id="GO:0005506">
    <property type="term" value="F:iron ion binding"/>
    <property type="evidence" value="ECO:0007669"/>
    <property type="project" value="InterPro"/>
</dbReference>
<comment type="similarity">
    <text evidence="2">Belongs to the cytochrome P450 family.</text>
</comment>
<comment type="caution">
    <text evidence="10">The sequence shown here is derived from an EMBL/GenBank/DDBJ whole genome shotgun (WGS) entry which is preliminary data.</text>
</comment>
<keyword evidence="4 8" id="KW-0479">Metal-binding</keyword>
<accession>A0A439CXM4</accession>
<evidence type="ECO:0000256" key="9">
    <source>
        <dbReference type="SAM" id="Phobius"/>
    </source>
</evidence>
<evidence type="ECO:0000256" key="2">
    <source>
        <dbReference type="ARBA" id="ARBA00010617"/>
    </source>
</evidence>
<keyword evidence="9" id="KW-0812">Transmembrane</keyword>
<dbReference type="InterPro" id="IPR050121">
    <property type="entry name" value="Cytochrome_P450_monoxygenase"/>
</dbReference>
<sequence>MGALQDGLEALDLAYRKANHWQLLGASVALLVIYNIVLVIYRLYFHPLAKFPGPKLVAASTWYETFVDLFRHDFPERLARMHEQYGPIVRVSPKEIHISDANFVTTVFATAAKHRTDIIPPKGLGMDDSIGSTPGHDIHAVRRKPLDKYLSRQNVVRLQSIIHEEIRALERKMLEAQSTGVPVRLDCAFTAFTGDIVGHIACGESPQLLEGKDFTPEWYTMIRGAAKIIPLLRHFPQVGLITQCVPAWLVQAIIPNTTGFRILQLLGEQRVNRIRQEIEKEKKGHVESEENGSMFHHLLRSDIPESEKNPARLAAEAVSFLGAGTYPTAATLILTAYYILAKPEIEERLRQELKGVMANFDDEVPNWVDVEQVEYLGACIKEGLRILRLFRRKGRISIDKDLQYKQWTIPKNTPVSMSPFSMHIDPEVFPDPFVFNPDRWLGKNYDARMDRNLNPFLQGSRICIGMQGTLFSVAWAQMYLILATLFRPNKKYRLRIDGCCDESDVFPVIDNEFGVAKYDSRGLVAMVRDA</sequence>
<gene>
    <name evidence="10" type="ORF">EKO27_g8140</name>
</gene>
<keyword evidence="9" id="KW-0472">Membrane</keyword>
<evidence type="ECO:0000256" key="7">
    <source>
        <dbReference type="ARBA" id="ARBA00023033"/>
    </source>
</evidence>
<keyword evidence="3 8" id="KW-0349">Heme</keyword>
<feature type="binding site" description="axial binding residue" evidence="8">
    <location>
        <position position="463"/>
    </location>
    <ligand>
        <name>heme</name>
        <dbReference type="ChEBI" id="CHEBI:30413"/>
    </ligand>
    <ligandPart>
        <name>Fe</name>
        <dbReference type="ChEBI" id="CHEBI:18248"/>
    </ligandPart>
</feature>
<evidence type="ECO:0000256" key="8">
    <source>
        <dbReference type="PIRSR" id="PIRSR602401-1"/>
    </source>
</evidence>
<comment type="cofactor">
    <cofactor evidence="1 8">
        <name>heme</name>
        <dbReference type="ChEBI" id="CHEBI:30413"/>
    </cofactor>
</comment>
<dbReference type="Proteomes" id="UP000286045">
    <property type="component" value="Unassembled WGS sequence"/>
</dbReference>
<protein>
    <recommendedName>
        <fullName evidence="12">Cytochrome P450</fullName>
    </recommendedName>
</protein>
<keyword evidence="11" id="KW-1185">Reference proteome</keyword>
<evidence type="ECO:0000313" key="11">
    <source>
        <dbReference type="Proteomes" id="UP000286045"/>
    </source>
</evidence>
<dbReference type="GO" id="GO:0016705">
    <property type="term" value="F:oxidoreductase activity, acting on paired donors, with incorporation or reduction of molecular oxygen"/>
    <property type="evidence" value="ECO:0007669"/>
    <property type="project" value="InterPro"/>
</dbReference>
<dbReference type="InterPro" id="IPR001128">
    <property type="entry name" value="Cyt_P450"/>
</dbReference>
<dbReference type="PANTHER" id="PTHR24305">
    <property type="entry name" value="CYTOCHROME P450"/>
    <property type="match status" value="1"/>
</dbReference>
<evidence type="ECO:0008006" key="12">
    <source>
        <dbReference type="Google" id="ProtNLM"/>
    </source>
</evidence>
<dbReference type="CDD" id="cd11062">
    <property type="entry name" value="CYP58-like"/>
    <property type="match status" value="1"/>
</dbReference>
<keyword evidence="9" id="KW-1133">Transmembrane helix</keyword>
<dbReference type="GO" id="GO:0004497">
    <property type="term" value="F:monooxygenase activity"/>
    <property type="evidence" value="ECO:0007669"/>
    <property type="project" value="UniProtKB-KW"/>
</dbReference>
<feature type="transmembrane region" description="Helical" evidence="9">
    <location>
        <begin position="21"/>
        <end position="44"/>
    </location>
</feature>
<evidence type="ECO:0000256" key="4">
    <source>
        <dbReference type="ARBA" id="ARBA00022723"/>
    </source>
</evidence>
<dbReference type="InterPro" id="IPR002401">
    <property type="entry name" value="Cyt_P450_E_grp-I"/>
</dbReference>
<evidence type="ECO:0000256" key="1">
    <source>
        <dbReference type="ARBA" id="ARBA00001971"/>
    </source>
</evidence>
<evidence type="ECO:0000313" key="10">
    <source>
        <dbReference type="EMBL" id="RWA06964.1"/>
    </source>
</evidence>
<dbReference type="InterPro" id="IPR036396">
    <property type="entry name" value="Cyt_P450_sf"/>
</dbReference>
<evidence type="ECO:0000256" key="6">
    <source>
        <dbReference type="ARBA" id="ARBA00023004"/>
    </source>
</evidence>
<proteinExistence type="inferred from homology"/>
<name>A0A439CXM4_9PEZI</name>
<dbReference type="PANTHER" id="PTHR24305:SF157">
    <property type="entry name" value="N-ACETYLTRYPTOPHAN 6-HYDROXYLASE IVOC-RELATED"/>
    <property type="match status" value="1"/>
</dbReference>
<dbReference type="Pfam" id="PF00067">
    <property type="entry name" value="p450"/>
    <property type="match status" value="1"/>
</dbReference>
<dbReference type="SUPFAM" id="SSF48264">
    <property type="entry name" value="Cytochrome P450"/>
    <property type="match status" value="1"/>
</dbReference>
<dbReference type="EMBL" id="RYZI01000294">
    <property type="protein sequence ID" value="RWA06964.1"/>
    <property type="molecule type" value="Genomic_DNA"/>
</dbReference>
<dbReference type="GO" id="GO:0020037">
    <property type="term" value="F:heme binding"/>
    <property type="evidence" value="ECO:0007669"/>
    <property type="project" value="InterPro"/>
</dbReference>
<keyword evidence="5" id="KW-0560">Oxidoreductase</keyword>